<evidence type="ECO:0000313" key="4">
    <source>
        <dbReference type="Proteomes" id="UP001370590"/>
    </source>
</evidence>
<dbReference type="InterPro" id="IPR029058">
    <property type="entry name" value="AB_hydrolase_fold"/>
</dbReference>
<reference evidence="3 4" key="1">
    <citation type="submission" date="2023-10" db="EMBL/GenBank/DDBJ databases">
        <title>Nicoliella lavandulae sp. nov. isolated from Lavandula angustifolia flowers.</title>
        <authorList>
            <person name="Alcantara C."/>
            <person name="Zuniga M."/>
            <person name="Landete J.M."/>
            <person name="Monedero V."/>
        </authorList>
    </citation>
    <scope>NUCLEOTIDE SEQUENCE [LARGE SCALE GENOMIC DNA]</scope>
    <source>
        <strain evidence="3 4">Es01</strain>
    </source>
</reference>
<evidence type="ECO:0000259" key="2">
    <source>
        <dbReference type="Pfam" id="PF12146"/>
    </source>
</evidence>
<dbReference type="Gene3D" id="3.40.50.1820">
    <property type="entry name" value="alpha/beta hydrolase"/>
    <property type="match status" value="1"/>
</dbReference>
<feature type="domain" description="Serine aminopeptidase S33" evidence="2">
    <location>
        <begin position="90"/>
        <end position="193"/>
    </location>
</feature>
<gene>
    <name evidence="3" type="ORF">R4146_07950</name>
</gene>
<name>A0ABU8SMH3_9LACO</name>
<keyword evidence="1" id="KW-0812">Transmembrane</keyword>
<dbReference type="GO" id="GO:0016787">
    <property type="term" value="F:hydrolase activity"/>
    <property type="evidence" value="ECO:0007669"/>
    <property type="project" value="UniProtKB-KW"/>
</dbReference>
<dbReference type="InterPro" id="IPR022742">
    <property type="entry name" value="Hydrolase_4"/>
</dbReference>
<organism evidence="3 4">
    <name type="scientific">Nicoliella lavandulae</name>
    <dbReference type="NCBI Taxonomy" id="3082954"/>
    <lineage>
        <taxon>Bacteria</taxon>
        <taxon>Bacillati</taxon>
        <taxon>Bacillota</taxon>
        <taxon>Bacilli</taxon>
        <taxon>Lactobacillales</taxon>
        <taxon>Lactobacillaceae</taxon>
        <taxon>Nicoliella</taxon>
    </lineage>
</organism>
<dbReference type="EMBL" id="JAWMWH010000003">
    <property type="protein sequence ID" value="MEJ6401074.1"/>
    <property type="molecule type" value="Genomic_DNA"/>
</dbReference>
<dbReference type="PANTHER" id="PTHR43358">
    <property type="entry name" value="ALPHA/BETA-HYDROLASE"/>
    <property type="match status" value="1"/>
</dbReference>
<evidence type="ECO:0000256" key="1">
    <source>
        <dbReference type="SAM" id="Phobius"/>
    </source>
</evidence>
<dbReference type="Pfam" id="PF12146">
    <property type="entry name" value="Hydrolase_4"/>
    <property type="match status" value="1"/>
</dbReference>
<dbReference type="RefSeq" id="WP_339960922.1">
    <property type="nucleotide sequence ID" value="NZ_JAWMWH010000003.1"/>
</dbReference>
<dbReference type="PANTHER" id="PTHR43358:SF4">
    <property type="entry name" value="ALPHA_BETA HYDROLASE FOLD-1 DOMAIN-CONTAINING PROTEIN"/>
    <property type="match status" value="1"/>
</dbReference>
<keyword evidence="4" id="KW-1185">Reference proteome</keyword>
<keyword evidence="1" id="KW-0472">Membrane</keyword>
<sequence>MSLKRKIIITISTIIAILAIILCIASAYLYRVISVPTSKSFLSNNQITRNNPLYDNEKWYQNVKKQRWYEKSATGNLKLDAYYIPAQHKTNRTVVIAHGYMGNKNTMGTYAALFHKLGYNVLLPDDRGQGDSQGNYIGYGWPDRLDYLKWIHKVINANGQSSKIVMFGVSMGGATTMMVSGEKDVPHQVKAFIEDCGYDSIHNELKYEAKQLYHLPTIPFYPLEPMISVINKVKNGFFYEDGNALKQVAKNKRPMLFIHGSNDHFVPTKMVYPLYKASQGPKQLLIVKGASHARSYEHDKQLYEKTIKQFLAKYMH</sequence>
<dbReference type="SUPFAM" id="SSF53474">
    <property type="entry name" value="alpha/beta-Hydrolases"/>
    <property type="match status" value="1"/>
</dbReference>
<protein>
    <submittedName>
        <fullName evidence="3">Alpha/beta hydrolase</fullName>
    </submittedName>
</protein>
<proteinExistence type="predicted"/>
<dbReference type="Proteomes" id="UP001370590">
    <property type="component" value="Unassembled WGS sequence"/>
</dbReference>
<keyword evidence="1" id="KW-1133">Transmembrane helix</keyword>
<dbReference type="InterPro" id="IPR052920">
    <property type="entry name" value="DNA-binding_regulatory"/>
</dbReference>
<evidence type="ECO:0000313" key="3">
    <source>
        <dbReference type="EMBL" id="MEJ6401074.1"/>
    </source>
</evidence>
<comment type="caution">
    <text evidence="3">The sequence shown here is derived from an EMBL/GenBank/DDBJ whole genome shotgun (WGS) entry which is preliminary data.</text>
</comment>
<feature type="transmembrane region" description="Helical" evidence="1">
    <location>
        <begin position="7"/>
        <end position="30"/>
    </location>
</feature>
<keyword evidence="3" id="KW-0378">Hydrolase</keyword>
<accession>A0ABU8SMH3</accession>